<feature type="domain" description="PIN" evidence="1">
    <location>
        <begin position="55"/>
        <end position="185"/>
    </location>
</feature>
<sequence>MSFSNFPGNQTQASQSAFGFDQNIQNAYLHATLQQIDKIANEDVEMKAPVSEYAAYLVVDTNIILHRFEVLSQFVKDVERGEVPVVIVVPGAVIMELDGQKKRDGLAWFARRGSSWLLQKVRERKCVKGQALEETLKSSGSWKKAEPGEITSSEMYNDNLILDCCMFFAQKKVTLLCSADNNLNVSQTNKGVLLDRDSKYNSEQVLEQP</sequence>
<evidence type="ECO:0000313" key="2">
    <source>
        <dbReference type="EMBL" id="KAJ3515453.1"/>
    </source>
</evidence>
<evidence type="ECO:0000313" key="3">
    <source>
        <dbReference type="Proteomes" id="UP001148786"/>
    </source>
</evidence>
<dbReference type="PANTHER" id="PTHR16161">
    <property type="entry name" value="TRANSCRIPTIONAL PROTEIN SWT1"/>
    <property type="match status" value="1"/>
</dbReference>
<dbReference type="OrthoDB" id="2017974at2759"/>
<dbReference type="PANTHER" id="PTHR16161:SF0">
    <property type="entry name" value="TRANSCRIPTIONAL PROTEIN SWT1"/>
    <property type="match status" value="1"/>
</dbReference>
<dbReference type="InterPro" id="IPR029060">
    <property type="entry name" value="PIN-like_dom_sf"/>
</dbReference>
<gene>
    <name evidence="2" type="ORF">NLJ89_g1742</name>
</gene>
<dbReference type="EMBL" id="JANKHO010000096">
    <property type="protein sequence ID" value="KAJ3515453.1"/>
    <property type="molecule type" value="Genomic_DNA"/>
</dbReference>
<dbReference type="InterPro" id="IPR052626">
    <property type="entry name" value="SWT1_Regulator"/>
</dbReference>
<comment type="caution">
    <text evidence="2">The sequence shown here is derived from an EMBL/GenBank/DDBJ whole genome shotgun (WGS) entry which is preliminary data.</text>
</comment>
<keyword evidence="3" id="KW-1185">Reference proteome</keyword>
<dbReference type="CDD" id="cd18727">
    <property type="entry name" value="PIN_Swt1-like"/>
    <property type="match status" value="1"/>
</dbReference>
<dbReference type="Pfam" id="PF13638">
    <property type="entry name" value="PIN_4"/>
    <property type="match status" value="1"/>
</dbReference>
<dbReference type="Gene3D" id="3.40.50.1010">
    <property type="entry name" value="5'-nuclease"/>
    <property type="match status" value="1"/>
</dbReference>
<dbReference type="AlphaFoldDB" id="A0A9W8MZG2"/>
<dbReference type="SMART" id="SM00670">
    <property type="entry name" value="PINc"/>
    <property type="match status" value="1"/>
</dbReference>
<dbReference type="InterPro" id="IPR002716">
    <property type="entry name" value="PIN_dom"/>
</dbReference>
<organism evidence="2 3">
    <name type="scientific">Agrocybe chaxingu</name>
    <dbReference type="NCBI Taxonomy" id="84603"/>
    <lineage>
        <taxon>Eukaryota</taxon>
        <taxon>Fungi</taxon>
        <taxon>Dikarya</taxon>
        <taxon>Basidiomycota</taxon>
        <taxon>Agaricomycotina</taxon>
        <taxon>Agaricomycetes</taxon>
        <taxon>Agaricomycetidae</taxon>
        <taxon>Agaricales</taxon>
        <taxon>Agaricineae</taxon>
        <taxon>Strophariaceae</taxon>
        <taxon>Agrocybe</taxon>
    </lineage>
</organism>
<dbReference type="SUPFAM" id="SSF88723">
    <property type="entry name" value="PIN domain-like"/>
    <property type="match status" value="1"/>
</dbReference>
<protein>
    <recommendedName>
        <fullName evidence="1">PIN domain-containing protein</fullName>
    </recommendedName>
</protein>
<name>A0A9W8MZG2_9AGAR</name>
<dbReference type="GO" id="GO:0005634">
    <property type="term" value="C:nucleus"/>
    <property type="evidence" value="ECO:0007669"/>
    <property type="project" value="TreeGrafter"/>
</dbReference>
<accession>A0A9W8MZG2</accession>
<dbReference type="Proteomes" id="UP001148786">
    <property type="component" value="Unassembled WGS sequence"/>
</dbReference>
<evidence type="ECO:0000259" key="1">
    <source>
        <dbReference type="SMART" id="SM00670"/>
    </source>
</evidence>
<reference evidence="2" key="1">
    <citation type="submission" date="2022-07" db="EMBL/GenBank/DDBJ databases">
        <title>Genome Sequence of Agrocybe chaxingu.</title>
        <authorList>
            <person name="Buettner E."/>
        </authorList>
    </citation>
    <scope>NUCLEOTIDE SEQUENCE</scope>
    <source>
        <strain evidence="2">MP-N11</strain>
    </source>
</reference>
<dbReference type="GO" id="GO:0004540">
    <property type="term" value="F:RNA nuclease activity"/>
    <property type="evidence" value="ECO:0007669"/>
    <property type="project" value="UniProtKB-ARBA"/>
</dbReference>
<proteinExistence type="predicted"/>